<comment type="caution">
    <text evidence="17">The sequence shown here is derived from an EMBL/GenBank/DDBJ whole genome shotgun (WGS) entry which is preliminary data.</text>
</comment>
<dbReference type="Pfam" id="PF13361">
    <property type="entry name" value="UvrD_C"/>
    <property type="match status" value="1"/>
</dbReference>
<dbReference type="GO" id="GO:0000725">
    <property type="term" value="P:recombinational repair"/>
    <property type="evidence" value="ECO:0007669"/>
    <property type="project" value="TreeGrafter"/>
</dbReference>
<gene>
    <name evidence="17" type="primary">pcrA_1</name>
    <name evidence="17" type="ORF">GALL_63310</name>
</gene>
<keyword evidence="10" id="KW-0234">DNA repair</keyword>
<dbReference type="PANTHER" id="PTHR11070:SF2">
    <property type="entry name" value="ATP-DEPENDENT DNA HELICASE SRS2"/>
    <property type="match status" value="1"/>
</dbReference>
<evidence type="ECO:0000256" key="7">
    <source>
        <dbReference type="ARBA" id="ARBA00022839"/>
    </source>
</evidence>
<proteinExistence type="inferred from homology"/>
<feature type="domain" description="UvrD-like helicase C-terminal" evidence="16">
    <location>
        <begin position="343"/>
        <end position="643"/>
    </location>
</feature>
<dbReference type="Gene3D" id="3.40.50.300">
    <property type="entry name" value="P-loop containing nucleotide triphosphate hydrolases"/>
    <property type="match status" value="2"/>
</dbReference>
<evidence type="ECO:0000313" key="17">
    <source>
        <dbReference type="EMBL" id="OIR12080.1"/>
    </source>
</evidence>
<evidence type="ECO:0000256" key="9">
    <source>
        <dbReference type="ARBA" id="ARBA00023125"/>
    </source>
</evidence>
<evidence type="ECO:0000256" key="8">
    <source>
        <dbReference type="ARBA" id="ARBA00022840"/>
    </source>
</evidence>
<dbReference type="AlphaFoldDB" id="A0A1J5T764"/>
<dbReference type="PROSITE" id="PS51217">
    <property type="entry name" value="UVRD_HELICASE_CTER"/>
    <property type="match status" value="1"/>
</dbReference>
<dbReference type="Gene3D" id="3.90.320.10">
    <property type="match status" value="1"/>
</dbReference>
<reference evidence="17" key="1">
    <citation type="submission" date="2016-10" db="EMBL/GenBank/DDBJ databases">
        <title>Sequence of Gallionella enrichment culture.</title>
        <authorList>
            <person name="Poehlein A."/>
            <person name="Muehling M."/>
            <person name="Daniel R."/>
        </authorList>
    </citation>
    <scope>NUCLEOTIDE SEQUENCE</scope>
</reference>
<evidence type="ECO:0000256" key="5">
    <source>
        <dbReference type="ARBA" id="ARBA00022801"/>
    </source>
</evidence>
<name>A0A1J5T764_9ZZZZ</name>
<dbReference type="GO" id="GO:0016887">
    <property type="term" value="F:ATP hydrolysis activity"/>
    <property type="evidence" value="ECO:0007669"/>
    <property type="project" value="RHEA"/>
</dbReference>
<dbReference type="EMBL" id="MLJW01000018">
    <property type="protein sequence ID" value="OIR12080.1"/>
    <property type="molecule type" value="Genomic_DNA"/>
</dbReference>
<dbReference type="CDD" id="cd17932">
    <property type="entry name" value="DEXQc_UvrD"/>
    <property type="match status" value="1"/>
</dbReference>
<dbReference type="GO" id="GO:0004527">
    <property type="term" value="F:exonuclease activity"/>
    <property type="evidence" value="ECO:0007669"/>
    <property type="project" value="UniProtKB-KW"/>
</dbReference>
<evidence type="ECO:0000256" key="11">
    <source>
        <dbReference type="ARBA" id="ARBA00023235"/>
    </source>
</evidence>
<keyword evidence="9" id="KW-0238">DNA-binding</keyword>
<organism evidence="17">
    <name type="scientific">mine drainage metagenome</name>
    <dbReference type="NCBI Taxonomy" id="410659"/>
    <lineage>
        <taxon>unclassified sequences</taxon>
        <taxon>metagenomes</taxon>
        <taxon>ecological metagenomes</taxon>
    </lineage>
</organism>
<keyword evidence="7" id="KW-0269">Exonuclease</keyword>
<evidence type="ECO:0000256" key="3">
    <source>
        <dbReference type="ARBA" id="ARBA00022741"/>
    </source>
</evidence>
<evidence type="ECO:0000256" key="2">
    <source>
        <dbReference type="ARBA" id="ARBA00022722"/>
    </source>
</evidence>
<dbReference type="PANTHER" id="PTHR11070">
    <property type="entry name" value="UVRD / RECB / PCRA DNA HELICASE FAMILY MEMBER"/>
    <property type="match status" value="1"/>
</dbReference>
<keyword evidence="8" id="KW-0067">ATP-binding</keyword>
<sequence length="1047" mass="121042">MATKQVQKENFEIIYNSLNDQQRKAVDSIEGPVIVNAGPGTGKTQILAIRIGNILLQTDTNPNNILCLTYTDNGAVEMRNRLLQIIGTPAYGIKIHTFHSFCNEVIQDNLSYFGKLNLEPISDLEEIDLFNKLIDSIEPDNILKRFRGEVYYEVPRLKALFSLMKKEAWDADYFKDRIDTYLKELPTKEGFFYKRKYKEFNAGDANPNKIATETEKMEMLRAAAKLYPRYNKMMADISRYNFDDMILWVLDAFEKNKNMLLDYQERFLYFLVDEFQDTSRSQNLLLQYLINYWDVPNVFVVGDADQSIFSFQDANVENIIEFEKKYAGDITKIDLINNYRSTQIILNTAHKLIANNQLRTVSIGNDRPLIESNAMLQGISIQPQIIEYPNTTHEAMDIALQIEQLINDGISGKDIAVIYRNHSQVEEIATILENKNIAVNTRKKVDVLQLPFIQNIIRILTWIDKENTIPFSADDVLFKILHFNFFTAKPADIAKLSMRVNEKNIGRKEDRYSLRRELSEIKNSNGDLFSQPDNSLKEVSDLLENLLKESNNITVQHLIEMVVQKAGVLRFIMQSKEKPWLMQVLNSFFNFIKDACKRNPDLSLHELLFNINIMQKNKIAIPLYKVVATDDGVNLITAHGAKGSEFAYVFVIGCTNKIWDENNSGNNRTYKYPDNLLSNNNVAGDLEESRRLFYVAITRAKTNLQISYSAKDKNDKPLTKSTFVTEIAEGMLWQPVQKFVPDEKLIDHLALQFKETAMPEIVLVEENYINQILKKYSLSVTHLSNYLSCPLKFYYQNLIKVPLAKNESMVFGSAVHFALQRLFEKMKNNNQVFPSKHELLDDFSWYMQKNREAFTPESFLLKNDYGKKILPAYYDAHVNDWNKVVVIEKAIRNVSASNVPINGKLDKLEFTGKLVNVVDYKTGKYENAKKKLLQPNENEPNGGDYWRQAVFYKILMDNDKMNDWQAVSTVFEFIEPINDEYKTEKIVVTPEDITTVTHQIKDVWQKIQNKEFNTGCGKTDCEWCNFVKTNNMAVALHELNEEEENNG</sequence>
<accession>A0A1J5T764</accession>
<dbReference type="GO" id="GO:0043138">
    <property type="term" value="F:3'-5' DNA helicase activity"/>
    <property type="evidence" value="ECO:0007669"/>
    <property type="project" value="UniProtKB-EC"/>
</dbReference>
<evidence type="ECO:0000256" key="10">
    <source>
        <dbReference type="ARBA" id="ARBA00023204"/>
    </source>
</evidence>
<keyword evidence="11" id="KW-0413">Isomerase</keyword>
<dbReference type="InterPro" id="IPR014017">
    <property type="entry name" value="DNA_helicase_UvrD-like_C"/>
</dbReference>
<dbReference type="InterPro" id="IPR027417">
    <property type="entry name" value="P-loop_NTPase"/>
</dbReference>
<protein>
    <recommendedName>
        <fullName evidence="13">DNA 3'-5' helicase</fullName>
        <ecNumber evidence="13">5.6.2.4</ecNumber>
    </recommendedName>
</protein>
<dbReference type="InterPro" id="IPR038726">
    <property type="entry name" value="PDDEXK_AddAB-type"/>
</dbReference>
<dbReference type="EC" id="5.6.2.4" evidence="13"/>
<dbReference type="Gene3D" id="1.10.10.160">
    <property type="match status" value="1"/>
</dbReference>
<evidence type="ECO:0000256" key="14">
    <source>
        <dbReference type="ARBA" id="ARBA00048988"/>
    </source>
</evidence>
<dbReference type="Pfam" id="PF00580">
    <property type="entry name" value="UvrD-helicase"/>
    <property type="match status" value="1"/>
</dbReference>
<dbReference type="InterPro" id="IPR014016">
    <property type="entry name" value="UvrD-like_ATP-bd"/>
</dbReference>
<evidence type="ECO:0000256" key="12">
    <source>
        <dbReference type="ARBA" id="ARBA00034617"/>
    </source>
</evidence>
<comment type="catalytic activity">
    <reaction evidence="12">
        <text>Couples ATP hydrolysis with the unwinding of duplex DNA by translocating in the 3'-5' direction.</text>
        <dbReference type="EC" id="5.6.2.4"/>
    </reaction>
</comment>
<keyword evidence="3" id="KW-0547">Nucleotide-binding</keyword>
<comment type="catalytic activity">
    <reaction evidence="14">
        <text>ATP + H2O = ADP + phosphate + H(+)</text>
        <dbReference type="Rhea" id="RHEA:13065"/>
        <dbReference type="ChEBI" id="CHEBI:15377"/>
        <dbReference type="ChEBI" id="CHEBI:15378"/>
        <dbReference type="ChEBI" id="CHEBI:30616"/>
        <dbReference type="ChEBI" id="CHEBI:43474"/>
        <dbReference type="ChEBI" id="CHEBI:456216"/>
        <dbReference type="EC" id="5.6.2.4"/>
    </reaction>
</comment>
<dbReference type="GO" id="GO:0003677">
    <property type="term" value="F:DNA binding"/>
    <property type="evidence" value="ECO:0007669"/>
    <property type="project" value="UniProtKB-KW"/>
</dbReference>
<keyword evidence="5 17" id="KW-0378">Hydrolase</keyword>
<dbReference type="SUPFAM" id="SSF52540">
    <property type="entry name" value="P-loop containing nucleoside triphosphate hydrolases"/>
    <property type="match status" value="1"/>
</dbReference>
<evidence type="ECO:0000256" key="1">
    <source>
        <dbReference type="ARBA" id="ARBA00009922"/>
    </source>
</evidence>
<dbReference type="PROSITE" id="PS51198">
    <property type="entry name" value="UVRD_HELICASE_ATP_BIND"/>
    <property type="match status" value="1"/>
</dbReference>
<evidence type="ECO:0000256" key="6">
    <source>
        <dbReference type="ARBA" id="ARBA00022806"/>
    </source>
</evidence>
<keyword evidence="6 17" id="KW-0347">Helicase</keyword>
<keyword evidence="2" id="KW-0540">Nuclease</keyword>
<dbReference type="Pfam" id="PF12705">
    <property type="entry name" value="PDDEXK_1"/>
    <property type="match status" value="1"/>
</dbReference>
<dbReference type="Gene3D" id="1.10.486.10">
    <property type="entry name" value="PCRA, domain 4"/>
    <property type="match status" value="1"/>
</dbReference>
<dbReference type="InterPro" id="IPR011604">
    <property type="entry name" value="PDDEXK-like_dom_sf"/>
</dbReference>
<dbReference type="InterPro" id="IPR000212">
    <property type="entry name" value="DNA_helicase_UvrD/REP"/>
</dbReference>
<evidence type="ECO:0000259" key="16">
    <source>
        <dbReference type="PROSITE" id="PS51217"/>
    </source>
</evidence>
<feature type="domain" description="UvrD-like helicase ATP-binding" evidence="15">
    <location>
        <begin position="16"/>
        <end position="342"/>
    </location>
</feature>
<evidence type="ECO:0000256" key="13">
    <source>
        <dbReference type="ARBA" id="ARBA00034808"/>
    </source>
</evidence>
<dbReference type="InterPro" id="IPR013986">
    <property type="entry name" value="DExx_box_DNA_helicase_dom_sf"/>
</dbReference>
<comment type="similarity">
    <text evidence="1">Belongs to the helicase family. UvrD subfamily.</text>
</comment>
<dbReference type="GO" id="GO:0005524">
    <property type="term" value="F:ATP binding"/>
    <property type="evidence" value="ECO:0007669"/>
    <property type="project" value="UniProtKB-KW"/>
</dbReference>
<keyword evidence="4" id="KW-0227">DNA damage</keyword>
<evidence type="ECO:0000259" key="15">
    <source>
        <dbReference type="PROSITE" id="PS51198"/>
    </source>
</evidence>
<evidence type="ECO:0000256" key="4">
    <source>
        <dbReference type="ARBA" id="ARBA00022763"/>
    </source>
</evidence>